<evidence type="ECO:0000256" key="9">
    <source>
        <dbReference type="PROSITE-ProRule" id="PRU00782"/>
    </source>
</evidence>
<dbReference type="PANTHER" id="PTHR13140:SF706">
    <property type="entry name" value="DILUTE CLASS UNCONVENTIONAL MYOSIN, ISOFORM C"/>
    <property type="match status" value="1"/>
</dbReference>
<dbReference type="SMART" id="SM00242">
    <property type="entry name" value="MYSc"/>
    <property type="match status" value="1"/>
</dbReference>
<evidence type="ECO:0000259" key="11">
    <source>
        <dbReference type="PROSITE" id="PS51126"/>
    </source>
</evidence>
<dbReference type="InterPro" id="IPR001609">
    <property type="entry name" value="Myosin_head_motor_dom-like"/>
</dbReference>
<dbReference type="GO" id="GO:0005524">
    <property type="term" value="F:ATP binding"/>
    <property type="evidence" value="ECO:0007669"/>
    <property type="project" value="UniProtKB-UniRule"/>
</dbReference>
<sequence>MSNLELYTKDARVWIPDADRVWKAGRLLENYEPTTTNLKVLIEDDQVEINYDIQSNQVPNPKLPPLRNPDILIGQNDLTALSYLNEPEVLYNLEVRFLTSNQIYTYCGIVLVAINPYESLPIYGNETIQAYNGRDVQNMDPHIFSVSESAFQKMIQFDQNQSIIVSGESGAGKTVSAKYAMRYFANVGGSSEETQVEKKVLASNPIMEAFGNAKTTRNDNSSRFGKFIQIDFNRSHHIVGGSMKTYLLEKSRVVFQAPQERNYHIFYQLCSQSDKKEYEYLRLGPASKFVYTNQGEAEKIDNVDDNHVFKDTLDAFKLLEISKKDQLVIFSLISAILHLGNVRISGEKSNEASFVAKNDQSISIMCDLLKIDENHMRAWLCNKRIKTVNEVVNTPLTLSQALFSRDALAKHMYSQLFNWVVSQINKCLKSPVKTHSFIGVLDIYGFETFQINSFEQFCINYANEKLQQQFCQHVFKLEQEEYVREQIKWSFIEFYDNQPCIELIEGKIGILDLLDEECKMPKGSDLTWCNKLYDKHLKPASTTTGTGSKNHFSKPRMSQKSFIIHHFAENVEYQVDGFLEKNRDTVLEEQLKVLKYSEIEFISEIFCEESDESKPKGYEVKRNTMPAPTKTQMIRKKTVGSQFRESLNNLMTALNSTTPHYVRCIKPNDLKAPFKFEAKRAVEQLRACGVLETVRISAAGYPSRWTYQEFFQRYRMLFKTLSSINRSNLKETCENILISLIKDETKYQFGKSKIFFQAGQVAYLEKLRSDKLKSAGIMIQKHIRGWLARSKFNKIKKSCLLIQCQSRGLLARRLLKHKKETRAAITIQSNWRAYMARKKYLKIKMDCVKLQSLCRGYLARKNRQLMILNVKATLIQAHVRGWLARIRYKKVKRGITLLQAHFRRRKARQLFKTLKIEARSVEHQKQLNKGLENKIISLQQQIEKINKERDLLNQKVIELEPLKSQIITLKQTSSQAKESNIKLNELNEELSQLKENYNKVKIERDDLIKEKNKLEKMNRESTSKSNQEISLLKSKLEESETKIVSLQVRIDQMKSQLIELENERANHQKLINEYSKLEQRFEKVKSDLLRLSNKNLNSTISLSSSTTSIPPHQHNLELESLIEELEQDSKTRSTTSSLAQDVANFEANKLLYMTPNGSEMDLRLISKLQRRIASLELERKESNFSRASKTLSLENDDDQQQQQNKSFLIEKLQMEKDYEMIKSQELELENQKLREDLNRLRDLIADNHQSSSTKTDTQINKEMMGQFDVLNEEVQRRRDECIHLKSLLIAKHRQQQRYNGENNSLNDVDMDALSDMSQIDTNGTNEFEIGYNTQKILNRILENQISDMKKSYDLDKANFVREIQNLNEEYEKQQDLLMQNMPPEHLIDATFKNEIMKLTKQNLELSEKCDQYSEEIKKYKKMLKVYIKRSKTINLGDRFTLNSSSTVSMNGLNSTAINDPDRSINTILNQTTNTLTPNYNNNNLAHKLNTNLNNSSTIYMPQIRSKHTGDYMGILEWKVEDEPKIISKLIDDLKPRLALTFLPGLPAYILFMCIRYADMSNDDEKVRLLLNSSVQSVKRLIKKKQEDLDYLVLWMTNFCRLIHNLKQYSGDEMFQSQNTPKQNEHCLKNFDLTEYRGIFSDISIWLFQGIIKDFEKKINPIIVGAMLEHDALSINDIKPNKSGVLNQTISSQSSNQQQQQSRITLETLTKKLNEFLNTLNSHGVDPEIVNQIFKQLFFFIGATTFNNLILRKEMCNWSKGIELRYNTSLLEQWVRDSKLQDSGACEMLDPVIQASQLLQARKSETDIQTICDMCPKLTIAQIQRILFWYTPLESFEEKLSRQFIDKVTDKLKEIRKMEQNSVQQVLVIDTQKQFPVCIPFNPSNIGLETIEIPDAIGLAPYVKKI</sequence>
<evidence type="ECO:0000256" key="7">
    <source>
        <dbReference type="ARBA" id="ARBA00023175"/>
    </source>
</evidence>
<keyword evidence="6 9" id="KW-0518">Myosin</keyword>
<feature type="coiled-coil region" evidence="10">
    <location>
        <begin position="921"/>
        <end position="1094"/>
    </location>
</feature>
<dbReference type="SMART" id="SM01132">
    <property type="entry name" value="DIL"/>
    <property type="match status" value="1"/>
</dbReference>
<dbReference type="OrthoDB" id="6108017at2759"/>
<organism evidence="13 14">
    <name type="scientific">Brachionus calyciflorus</name>
    <dbReference type="NCBI Taxonomy" id="104777"/>
    <lineage>
        <taxon>Eukaryota</taxon>
        <taxon>Metazoa</taxon>
        <taxon>Spiralia</taxon>
        <taxon>Gnathifera</taxon>
        <taxon>Rotifera</taxon>
        <taxon>Eurotatoria</taxon>
        <taxon>Monogononta</taxon>
        <taxon>Pseudotrocha</taxon>
        <taxon>Ploima</taxon>
        <taxon>Brachionidae</taxon>
        <taxon>Brachionus</taxon>
    </lineage>
</organism>
<dbReference type="Gene3D" id="3.40.850.10">
    <property type="entry name" value="Kinesin motor domain"/>
    <property type="match status" value="1"/>
</dbReference>
<keyword evidence="8 9" id="KW-0009">Actin-binding</keyword>
<evidence type="ECO:0000256" key="8">
    <source>
        <dbReference type="ARBA" id="ARBA00023203"/>
    </source>
</evidence>
<evidence type="ECO:0000259" key="12">
    <source>
        <dbReference type="PROSITE" id="PS51456"/>
    </source>
</evidence>
<dbReference type="Pfam" id="PF00612">
    <property type="entry name" value="IQ"/>
    <property type="match status" value="6"/>
</dbReference>
<dbReference type="GO" id="GO:0000146">
    <property type="term" value="F:microfilament motor activity"/>
    <property type="evidence" value="ECO:0007669"/>
    <property type="project" value="TreeGrafter"/>
</dbReference>
<dbReference type="GO" id="GO:0016459">
    <property type="term" value="C:myosin complex"/>
    <property type="evidence" value="ECO:0007669"/>
    <property type="project" value="UniProtKB-KW"/>
</dbReference>
<feature type="region of interest" description="Actin-binding" evidence="9">
    <location>
        <begin position="647"/>
        <end position="669"/>
    </location>
</feature>
<keyword evidence="4" id="KW-0112">Calmodulin-binding</keyword>
<dbReference type="Pfam" id="PF25966">
    <property type="entry name" value="Myo5a"/>
    <property type="match status" value="1"/>
</dbReference>
<feature type="coiled-coil region" evidence="10">
    <location>
        <begin position="1349"/>
        <end position="1429"/>
    </location>
</feature>
<evidence type="ECO:0000256" key="5">
    <source>
        <dbReference type="ARBA" id="ARBA00023054"/>
    </source>
</evidence>
<dbReference type="CDD" id="cd23767">
    <property type="entry name" value="IQCD"/>
    <property type="match status" value="1"/>
</dbReference>
<dbReference type="InterPro" id="IPR027417">
    <property type="entry name" value="P-loop_NTPase"/>
</dbReference>
<dbReference type="SMART" id="SM00015">
    <property type="entry name" value="IQ"/>
    <property type="match status" value="6"/>
</dbReference>
<feature type="domain" description="Myosin motor" evidence="12">
    <location>
        <begin position="73"/>
        <end position="769"/>
    </location>
</feature>
<accession>A0A813R7P0</accession>
<proteinExistence type="inferred from homology"/>
<dbReference type="PANTHER" id="PTHR13140">
    <property type="entry name" value="MYOSIN"/>
    <property type="match status" value="1"/>
</dbReference>
<dbReference type="Pfam" id="PF01843">
    <property type="entry name" value="DIL"/>
    <property type="match status" value="1"/>
</dbReference>
<dbReference type="Proteomes" id="UP000663879">
    <property type="component" value="Unassembled WGS sequence"/>
</dbReference>
<evidence type="ECO:0008006" key="15">
    <source>
        <dbReference type="Google" id="ProtNLM"/>
    </source>
</evidence>
<gene>
    <name evidence="13" type="ORF">OXX778_LOCUS5256</name>
</gene>
<comment type="similarity">
    <text evidence="1 9">Belongs to the TRAFAC class myosin-kinesin ATPase superfamily. Myosin family.</text>
</comment>
<keyword evidence="14" id="KW-1185">Reference proteome</keyword>
<dbReference type="InterPro" id="IPR058662">
    <property type="entry name" value="Myo5a/b_dom"/>
</dbReference>
<dbReference type="SUPFAM" id="SSF52540">
    <property type="entry name" value="P-loop containing nucleoside triphosphate hydrolases"/>
    <property type="match status" value="3"/>
</dbReference>
<feature type="binding site" evidence="9">
    <location>
        <begin position="167"/>
        <end position="174"/>
    </location>
    <ligand>
        <name>ATP</name>
        <dbReference type="ChEBI" id="CHEBI:30616"/>
    </ligand>
</feature>
<evidence type="ECO:0000256" key="6">
    <source>
        <dbReference type="ARBA" id="ARBA00023123"/>
    </source>
</evidence>
<dbReference type="GO" id="GO:0005737">
    <property type="term" value="C:cytoplasm"/>
    <property type="evidence" value="ECO:0007669"/>
    <property type="project" value="TreeGrafter"/>
</dbReference>
<dbReference type="Gene3D" id="1.20.120.720">
    <property type="entry name" value="Myosin VI head, motor domain, U50 subdomain"/>
    <property type="match status" value="1"/>
</dbReference>
<dbReference type="FunFam" id="1.10.10.820:FF:000001">
    <property type="entry name" value="Myosin heavy chain"/>
    <property type="match status" value="1"/>
</dbReference>
<dbReference type="Gene3D" id="1.20.5.190">
    <property type="match status" value="3"/>
</dbReference>
<dbReference type="InterPro" id="IPR036103">
    <property type="entry name" value="MYSc_Myo5"/>
</dbReference>
<dbReference type="PROSITE" id="PS50096">
    <property type="entry name" value="IQ"/>
    <property type="match status" value="6"/>
</dbReference>
<dbReference type="InterPro" id="IPR036961">
    <property type="entry name" value="Kinesin_motor_dom_sf"/>
</dbReference>
<dbReference type="Gene3D" id="1.10.10.820">
    <property type="match status" value="1"/>
</dbReference>
<dbReference type="InterPro" id="IPR002710">
    <property type="entry name" value="Dilute_dom"/>
</dbReference>
<evidence type="ECO:0000256" key="10">
    <source>
        <dbReference type="SAM" id="Coils"/>
    </source>
</evidence>
<dbReference type="CDD" id="cd15470">
    <property type="entry name" value="Myo5_CBD"/>
    <property type="match status" value="1"/>
</dbReference>
<comment type="caution">
    <text evidence="13">The sequence shown here is derived from an EMBL/GenBank/DDBJ whole genome shotgun (WGS) entry which is preliminary data.</text>
</comment>
<dbReference type="GO" id="GO:0007015">
    <property type="term" value="P:actin filament organization"/>
    <property type="evidence" value="ECO:0007669"/>
    <property type="project" value="TreeGrafter"/>
</dbReference>
<evidence type="ECO:0000256" key="2">
    <source>
        <dbReference type="ARBA" id="ARBA00022741"/>
    </source>
</evidence>
<evidence type="ECO:0000256" key="3">
    <source>
        <dbReference type="ARBA" id="ARBA00022840"/>
    </source>
</evidence>
<protein>
    <recommendedName>
        <fullName evidence="15">Unconventional myosin-Va-like</fullName>
    </recommendedName>
</protein>
<dbReference type="PROSITE" id="PS51456">
    <property type="entry name" value="MYOSIN_MOTOR"/>
    <property type="match status" value="1"/>
</dbReference>
<keyword evidence="2 9" id="KW-0547">Nucleotide-binding</keyword>
<keyword evidence="3 9" id="KW-0067">ATP-binding</keyword>
<dbReference type="Pfam" id="PF00063">
    <property type="entry name" value="Myosin_head"/>
    <property type="match status" value="1"/>
</dbReference>
<keyword evidence="5 10" id="KW-0175">Coiled coil</keyword>
<dbReference type="CDD" id="cd01380">
    <property type="entry name" value="MYSc_Myo5"/>
    <property type="match status" value="1"/>
</dbReference>
<dbReference type="GO" id="GO:0016020">
    <property type="term" value="C:membrane"/>
    <property type="evidence" value="ECO:0007669"/>
    <property type="project" value="TreeGrafter"/>
</dbReference>
<reference evidence="13" key="1">
    <citation type="submission" date="2021-02" db="EMBL/GenBank/DDBJ databases">
        <authorList>
            <person name="Nowell W R."/>
        </authorList>
    </citation>
    <scope>NUCLEOTIDE SEQUENCE</scope>
    <source>
        <strain evidence="13">Ploen Becks lab</strain>
    </source>
</reference>
<dbReference type="InterPro" id="IPR000048">
    <property type="entry name" value="IQ_motif_EF-hand-BS"/>
</dbReference>
<dbReference type="Gene3D" id="6.20.240.20">
    <property type="match status" value="1"/>
</dbReference>
<dbReference type="Gene3D" id="1.20.58.530">
    <property type="match status" value="1"/>
</dbReference>
<dbReference type="GO" id="GO:0051015">
    <property type="term" value="F:actin filament binding"/>
    <property type="evidence" value="ECO:0007669"/>
    <property type="project" value="TreeGrafter"/>
</dbReference>
<evidence type="ECO:0000256" key="4">
    <source>
        <dbReference type="ARBA" id="ARBA00022860"/>
    </source>
</evidence>
<dbReference type="EMBL" id="CAJNOC010000561">
    <property type="protein sequence ID" value="CAF0777038.1"/>
    <property type="molecule type" value="Genomic_DNA"/>
</dbReference>
<evidence type="ECO:0000313" key="13">
    <source>
        <dbReference type="EMBL" id="CAF0777038.1"/>
    </source>
</evidence>
<name>A0A813R7P0_9BILA</name>
<feature type="domain" description="Dilute" evidence="11">
    <location>
        <begin position="1571"/>
        <end position="1853"/>
    </location>
</feature>
<evidence type="ECO:0000256" key="1">
    <source>
        <dbReference type="ARBA" id="ARBA00008314"/>
    </source>
</evidence>
<dbReference type="PRINTS" id="PR00193">
    <property type="entry name" value="MYOSINHEAVY"/>
</dbReference>
<dbReference type="PROSITE" id="PS51126">
    <property type="entry name" value="DILUTE"/>
    <property type="match status" value="1"/>
</dbReference>
<evidence type="ECO:0000313" key="14">
    <source>
        <dbReference type="Proteomes" id="UP000663879"/>
    </source>
</evidence>
<keyword evidence="7 9" id="KW-0505">Motor protein</keyword>